<evidence type="ECO:0000313" key="1">
    <source>
        <dbReference type="EMBL" id="OAJ39299.1"/>
    </source>
</evidence>
<reference evidence="1 2" key="1">
    <citation type="submission" date="2006-10" db="EMBL/GenBank/DDBJ databases">
        <title>The Genome Sequence of Batrachochytrium dendrobatidis JEL423.</title>
        <authorList>
            <consortium name="The Broad Institute Genome Sequencing Platform"/>
            <person name="Birren B."/>
            <person name="Lander E."/>
            <person name="Galagan J."/>
            <person name="Cuomo C."/>
            <person name="Devon K."/>
            <person name="Jaffe D."/>
            <person name="Butler J."/>
            <person name="Alvarez P."/>
            <person name="Gnerre S."/>
            <person name="Grabherr M."/>
            <person name="Kleber M."/>
            <person name="Mauceli E."/>
            <person name="Brockman W."/>
            <person name="Young S."/>
            <person name="LaButti K."/>
            <person name="Sykes S."/>
            <person name="DeCaprio D."/>
            <person name="Crawford M."/>
            <person name="Koehrsen M."/>
            <person name="Engels R."/>
            <person name="Montgomery P."/>
            <person name="Pearson M."/>
            <person name="Howarth C."/>
            <person name="Larson L."/>
            <person name="White J."/>
            <person name="O'Leary S."/>
            <person name="Kodira C."/>
            <person name="Zeng Q."/>
            <person name="Yandava C."/>
            <person name="Alvarado L."/>
            <person name="Longcore J."/>
            <person name="James T."/>
        </authorList>
    </citation>
    <scope>NUCLEOTIDE SEQUENCE [LARGE SCALE GENOMIC DNA]</scope>
    <source>
        <strain evidence="1 2">JEL423</strain>
    </source>
</reference>
<dbReference type="Proteomes" id="UP000077115">
    <property type="component" value="Unassembled WGS sequence"/>
</dbReference>
<dbReference type="PANTHER" id="PTHR21192:SF2">
    <property type="entry name" value="NADH DEHYDROGENASE [UBIQUINONE] 1 ALPHA SUBCOMPLEX ASSEMBLY FACTOR 3"/>
    <property type="match status" value="1"/>
</dbReference>
<organism evidence="1 2">
    <name type="scientific">Batrachochytrium dendrobatidis (strain JEL423)</name>
    <dbReference type="NCBI Taxonomy" id="403673"/>
    <lineage>
        <taxon>Eukaryota</taxon>
        <taxon>Fungi</taxon>
        <taxon>Fungi incertae sedis</taxon>
        <taxon>Chytridiomycota</taxon>
        <taxon>Chytridiomycota incertae sedis</taxon>
        <taxon>Chytridiomycetes</taxon>
        <taxon>Rhizophydiales</taxon>
        <taxon>Rhizophydiales incertae sedis</taxon>
        <taxon>Batrachochytrium</taxon>
    </lineage>
</organism>
<dbReference type="GO" id="GO:0005743">
    <property type="term" value="C:mitochondrial inner membrane"/>
    <property type="evidence" value="ECO:0007669"/>
    <property type="project" value="TreeGrafter"/>
</dbReference>
<dbReference type="InterPro" id="IPR036748">
    <property type="entry name" value="MTH938-like_sf"/>
</dbReference>
<dbReference type="AlphaFoldDB" id="A0A177WGP9"/>
<dbReference type="EMBL" id="DS022302">
    <property type="protein sequence ID" value="OAJ39299.1"/>
    <property type="molecule type" value="Genomic_DNA"/>
</dbReference>
<dbReference type="InterPro" id="IPR007523">
    <property type="entry name" value="NDUFAF3/AAMDC"/>
</dbReference>
<dbReference type="Gene3D" id="3.40.1230.10">
    <property type="entry name" value="MTH938-like"/>
    <property type="match status" value="1"/>
</dbReference>
<dbReference type="STRING" id="403673.A0A177WGP9"/>
<reference evidence="1 2" key="2">
    <citation type="submission" date="2016-05" db="EMBL/GenBank/DDBJ databases">
        <title>Lineage-specific infection strategies underlie the spectrum of fungal disease in amphibians.</title>
        <authorList>
            <person name="Cuomo C.A."/>
            <person name="Farrer R.A."/>
            <person name="James T."/>
            <person name="Longcore J."/>
            <person name="Birren B."/>
        </authorList>
    </citation>
    <scope>NUCLEOTIDE SEQUENCE [LARGE SCALE GENOMIC DNA]</scope>
    <source>
        <strain evidence="1 2">JEL423</strain>
    </source>
</reference>
<evidence type="ECO:0000313" key="2">
    <source>
        <dbReference type="Proteomes" id="UP000077115"/>
    </source>
</evidence>
<dbReference type="OrthoDB" id="20681at2759"/>
<evidence type="ECO:0008006" key="3">
    <source>
        <dbReference type="Google" id="ProtNLM"/>
    </source>
</evidence>
<dbReference type="Pfam" id="PF04430">
    <property type="entry name" value="DUF498"/>
    <property type="match status" value="1"/>
</dbReference>
<dbReference type="SUPFAM" id="SSF64076">
    <property type="entry name" value="MTH938-like"/>
    <property type="match status" value="1"/>
</dbReference>
<accession>A0A177WGP9</accession>
<protein>
    <recommendedName>
        <fullName evidence="3">NADH dehydrogenase [ubiquinone] 1 alpha subcomplex assembly factor 3</fullName>
    </recommendedName>
</protein>
<sequence length="236" mass="25832">MFFQRYRFKLPVNTLALSNPGPYSFIRTPPIVYTRIDSVNVSTTSKPTTESLLQKYQLFGTPSNIGKMVTSVSNNGFVCKDLKVVGPGLIINNTVLLWDVPQYGLGGPEGEFDAQGNSTAEKHVGEDQTSPIFYGWSTDMLKIFKVVDPTPDILVIGTGAKMERLPLLLRDYLVSLGIQIEVLTSTQAASTYNVLLQEGRRPAVALLPAIPTSARTGKALVNLLKKEELDGLMPPM</sequence>
<dbReference type="GO" id="GO:0032981">
    <property type="term" value="P:mitochondrial respiratory chain complex I assembly"/>
    <property type="evidence" value="ECO:0007669"/>
    <property type="project" value="TreeGrafter"/>
</dbReference>
<dbReference type="VEuPathDB" id="FungiDB:BDEG_23159"/>
<proteinExistence type="predicted"/>
<dbReference type="PANTHER" id="PTHR21192">
    <property type="entry name" value="NUCLEAR PROTEIN E3-3"/>
    <property type="match status" value="1"/>
</dbReference>
<name>A0A177WGP9_BATDL</name>
<gene>
    <name evidence="1" type="ORF">BDEG_23159</name>
</gene>